<dbReference type="GO" id="GO:0004180">
    <property type="term" value="F:carboxypeptidase activity"/>
    <property type="evidence" value="ECO:0007669"/>
    <property type="project" value="UniProtKB-KW"/>
</dbReference>
<evidence type="ECO:0000313" key="2">
    <source>
        <dbReference type="Proteomes" id="UP000319828"/>
    </source>
</evidence>
<keyword evidence="1" id="KW-0378">Hydrolase</keyword>
<dbReference type="InterPro" id="IPR008969">
    <property type="entry name" value="CarboxyPept-like_regulatory"/>
</dbReference>
<accession>A0A557PFT4</accession>
<dbReference type="Proteomes" id="UP000319828">
    <property type="component" value="Unassembled WGS sequence"/>
</dbReference>
<protein>
    <submittedName>
        <fullName evidence="1">Carboxypeptidase regulatory-like domain-containing protein</fullName>
    </submittedName>
</protein>
<name>A0A557PFT4_9VIBR</name>
<dbReference type="EMBL" id="VMKJ01000002">
    <property type="protein sequence ID" value="TVO39496.1"/>
    <property type="molecule type" value="Genomic_DNA"/>
</dbReference>
<dbReference type="AlphaFoldDB" id="A0A557PFT4"/>
<keyword evidence="1" id="KW-0645">Protease</keyword>
<reference evidence="1 2" key="1">
    <citation type="submission" date="2019-07" db="EMBL/GenBank/DDBJ databases">
        <title>The draft genome sequence of Vibrio algivorus M1486.</title>
        <authorList>
            <person name="Meng X."/>
        </authorList>
    </citation>
    <scope>NUCLEOTIDE SEQUENCE [LARGE SCALE GENOMIC DNA]</scope>
    <source>
        <strain evidence="1 2">M1486</strain>
    </source>
</reference>
<dbReference type="PROSITE" id="PS51257">
    <property type="entry name" value="PROKAR_LIPOPROTEIN"/>
    <property type="match status" value="1"/>
</dbReference>
<sequence length="92" mass="10063">MKKIFAVFILIIITGCSTVQGVIRDKETGTPVPSAHIAINRDSGSTDALGYYKVTGAFTIGDRMMVNAPGYHIYTRTIKNINEIIDVELTSK</sequence>
<evidence type="ECO:0000313" key="1">
    <source>
        <dbReference type="EMBL" id="TVO39496.1"/>
    </source>
</evidence>
<dbReference type="SUPFAM" id="SSF49464">
    <property type="entry name" value="Carboxypeptidase regulatory domain-like"/>
    <property type="match status" value="1"/>
</dbReference>
<proteinExistence type="predicted"/>
<gene>
    <name evidence="1" type="ORF">FOF44_02615</name>
</gene>
<dbReference type="RefSeq" id="WP_144387395.1">
    <property type="nucleotide sequence ID" value="NZ_CANNCB010000001.1"/>
</dbReference>
<keyword evidence="1" id="KW-0121">Carboxypeptidase</keyword>
<dbReference type="OrthoDB" id="5918904at2"/>
<dbReference type="Gene3D" id="2.60.40.1120">
    <property type="entry name" value="Carboxypeptidase-like, regulatory domain"/>
    <property type="match status" value="1"/>
</dbReference>
<comment type="caution">
    <text evidence="1">The sequence shown here is derived from an EMBL/GenBank/DDBJ whole genome shotgun (WGS) entry which is preliminary data.</text>
</comment>
<organism evidence="1 2">
    <name type="scientific">Vibrio algivorus</name>
    <dbReference type="NCBI Taxonomy" id="1667024"/>
    <lineage>
        <taxon>Bacteria</taxon>
        <taxon>Pseudomonadati</taxon>
        <taxon>Pseudomonadota</taxon>
        <taxon>Gammaproteobacteria</taxon>
        <taxon>Vibrionales</taxon>
        <taxon>Vibrionaceae</taxon>
        <taxon>Vibrio</taxon>
    </lineage>
</organism>